<dbReference type="InterPro" id="IPR029063">
    <property type="entry name" value="SAM-dependent_MTases_sf"/>
</dbReference>
<keyword evidence="2" id="KW-1185">Reference proteome</keyword>
<dbReference type="EMBL" id="JAQHXR010000002">
    <property type="protein sequence ID" value="MDA3968996.1"/>
    <property type="molecule type" value="Genomic_DNA"/>
</dbReference>
<name>A0ABT4VG65_9HELI</name>
<dbReference type="PANTHER" id="PTHR40036">
    <property type="entry name" value="MACROCIN O-METHYLTRANSFERASE"/>
    <property type="match status" value="1"/>
</dbReference>
<accession>A0ABT4VG65</accession>
<dbReference type="RefSeq" id="WP_271021288.1">
    <property type="nucleotide sequence ID" value="NZ_JAQHXR010000002.1"/>
</dbReference>
<organism evidence="1 2">
    <name type="scientific">Helicobacter ibis</name>
    <dbReference type="NCBI Taxonomy" id="2962633"/>
    <lineage>
        <taxon>Bacteria</taxon>
        <taxon>Pseudomonadati</taxon>
        <taxon>Campylobacterota</taxon>
        <taxon>Epsilonproteobacteria</taxon>
        <taxon>Campylobacterales</taxon>
        <taxon>Helicobacteraceae</taxon>
        <taxon>Helicobacter</taxon>
    </lineage>
</organism>
<proteinExistence type="predicted"/>
<dbReference type="Gene3D" id="3.40.50.720">
    <property type="entry name" value="NAD(P)-binding Rossmann-like Domain"/>
    <property type="match status" value="1"/>
</dbReference>
<evidence type="ECO:0000313" key="1">
    <source>
        <dbReference type="EMBL" id="MDA3968996.1"/>
    </source>
</evidence>
<dbReference type="Gene3D" id="3.40.50.150">
    <property type="entry name" value="Vaccinia Virus protein VP39"/>
    <property type="match status" value="1"/>
</dbReference>
<sequence>MKKALIFGTGRRGRQILLQLRFDYEVLGFVDNRYEGGDSKLEINGVKYNVYSPSDLKNLEFDKIFLGTFEREEALDELCSVGIKDGVIDKEYAHFSVRVDFLSSLSNIFHKNNISGSVAEIGVYKGEFAKYINLLFPESKFYLLDSFEGFSEDDCKIDKDMGFSNSTSSDFSDTSINLVKSKLTNLRNCYFIKGYFPDTAKEIPQNEKFCFVNLDTDLYAPIKEGCEFFYPRLVGGGVLLVDDYFHLRYTGVREAVDEFAKNNGIVPMPIGDGKDAFLLKI</sequence>
<dbReference type="PANTHER" id="PTHR40036:SF1">
    <property type="entry name" value="MACROCIN O-METHYLTRANSFERASE"/>
    <property type="match status" value="1"/>
</dbReference>
<dbReference type="InterPro" id="IPR008884">
    <property type="entry name" value="TylF_MeTrfase"/>
</dbReference>
<dbReference type="Pfam" id="PF05711">
    <property type="entry name" value="TylF"/>
    <property type="match status" value="1"/>
</dbReference>
<dbReference type="SUPFAM" id="SSF53335">
    <property type="entry name" value="S-adenosyl-L-methionine-dependent methyltransferases"/>
    <property type="match status" value="1"/>
</dbReference>
<evidence type="ECO:0000313" key="2">
    <source>
        <dbReference type="Proteomes" id="UP001210261"/>
    </source>
</evidence>
<gene>
    <name evidence="1" type="ORF">PF021_04815</name>
</gene>
<comment type="caution">
    <text evidence="1">The sequence shown here is derived from an EMBL/GenBank/DDBJ whole genome shotgun (WGS) entry which is preliminary data.</text>
</comment>
<protein>
    <recommendedName>
        <fullName evidence="3">Methyltransferase</fullName>
    </recommendedName>
</protein>
<dbReference type="Proteomes" id="UP001210261">
    <property type="component" value="Unassembled WGS sequence"/>
</dbReference>
<reference evidence="1 2" key="1">
    <citation type="submission" date="2023-01" db="EMBL/GenBank/DDBJ databases">
        <title>Description of Helicobacter ibis sp. nov. isolated from faecal droppings of black-faced ibis (Theristicus melanopis).</title>
        <authorList>
            <person name="Lopez-Cantillo M."/>
            <person name="Vidal-Veuthey B."/>
            <person name="Mella A."/>
            <person name="De La Haba R."/>
            <person name="Collado L."/>
        </authorList>
    </citation>
    <scope>NUCLEOTIDE SEQUENCE [LARGE SCALE GENOMIC DNA]</scope>
    <source>
        <strain evidence="1 2">A82</strain>
    </source>
</reference>
<evidence type="ECO:0008006" key="3">
    <source>
        <dbReference type="Google" id="ProtNLM"/>
    </source>
</evidence>